<evidence type="ECO:0000256" key="1">
    <source>
        <dbReference type="SAM" id="MobiDB-lite"/>
    </source>
</evidence>
<dbReference type="Pfam" id="PF00373">
    <property type="entry name" value="FERM_M"/>
    <property type="match status" value="1"/>
</dbReference>
<dbReference type="PANTHER" id="PTHR46221:SF2">
    <property type="entry name" value="FERM AND PDZ DOMAIN-CONTAINING PROTEIN 1"/>
    <property type="match status" value="1"/>
</dbReference>
<feature type="domain" description="PDZ" evidence="3">
    <location>
        <begin position="57"/>
        <end position="135"/>
    </location>
</feature>
<dbReference type="Gene3D" id="2.30.42.10">
    <property type="match status" value="1"/>
</dbReference>
<dbReference type="InterPro" id="IPR014352">
    <property type="entry name" value="FERM/acyl-CoA-bd_prot_sf"/>
</dbReference>
<dbReference type="STRING" id="1676925.ENSPKIP00000032956"/>
<dbReference type="PROSITE" id="PS50057">
    <property type="entry name" value="FERM_3"/>
    <property type="match status" value="1"/>
</dbReference>
<name>A0A3B3SS76_9TELE</name>
<feature type="region of interest" description="Disordered" evidence="1">
    <location>
        <begin position="688"/>
        <end position="708"/>
    </location>
</feature>
<dbReference type="SMART" id="SM00295">
    <property type="entry name" value="B41"/>
    <property type="match status" value="1"/>
</dbReference>
<dbReference type="Gene3D" id="3.10.20.90">
    <property type="entry name" value="Phosphatidylinositol 3-kinase Catalytic Subunit, Chain A, domain 1"/>
    <property type="match status" value="1"/>
</dbReference>
<proteinExistence type="predicted"/>
<dbReference type="InterPro" id="IPR036034">
    <property type="entry name" value="PDZ_sf"/>
</dbReference>
<feature type="region of interest" description="Disordered" evidence="1">
    <location>
        <begin position="795"/>
        <end position="816"/>
    </location>
</feature>
<dbReference type="Pfam" id="PF21989">
    <property type="entry name" value="RA_2"/>
    <property type="match status" value="1"/>
</dbReference>
<dbReference type="Pfam" id="PF00595">
    <property type="entry name" value="PDZ"/>
    <property type="match status" value="1"/>
</dbReference>
<dbReference type="SUPFAM" id="SSF54236">
    <property type="entry name" value="Ubiquitin-like"/>
    <property type="match status" value="1"/>
</dbReference>
<organism evidence="4 5">
    <name type="scientific">Paramormyrops kingsleyae</name>
    <dbReference type="NCBI Taxonomy" id="1676925"/>
    <lineage>
        <taxon>Eukaryota</taxon>
        <taxon>Metazoa</taxon>
        <taxon>Chordata</taxon>
        <taxon>Craniata</taxon>
        <taxon>Vertebrata</taxon>
        <taxon>Euteleostomi</taxon>
        <taxon>Actinopterygii</taxon>
        <taxon>Neopterygii</taxon>
        <taxon>Teleostei</taxon>
        <taxon>Osteoglossocephala</taxon>
        <taxon>Osteoglossomorpha</taxon>
        <taxon>Osteoglossiformes</taxon>
        <taxon>Mormyridae</taxon>
        <taxon>Paramormyrops</taxon>
    </lineage>
</organism>
<accession>A0A3B3SS76</accession>
<keyword evidence="5" id="KW-1185">Reference proteome</keyword>
<feature type="region of interest" description="Disordered" evidence="1">
    <location>
        <begin position="552"/>
        <end position="592"/>
    </location>
</feature>
<dbReference type="PANTHER" id="PTHR46221">
    <property type="entry name" value="FERM AND PDZ DOMAIN-CONTAINING PROTEIN FAMILY MEMBER"/>
    <property type="match status" value="1"/>
</dbReference>
<dbReference type="InterPro" id="IPR029071">
    <property type="entry name" value="Ubiquitin-like_domsf"/>
</dbReference>
<dbReference type="InterPro" id="IPR019748">
    <property type="entry name" value="FERM_central"/>
</dbReference>
<dbReference type="InterPro" id="IPR019749">
    <property type="entry name" value="Band_41_domain"/>
</dbReference>
<dbReference type="InterPro" id="IPR000299">
    <property type="entry name" value="FERM_domain"/>
</dbReference>
<dbReference type="Proteomes" id="UP000261540">
    <property type="component" value="Unplaced"/>
</dbReference>
<feature type="compositionally biased region" description="Basic and acidic residues" evidence="1">
    <location>
        <begin position="575"/>
        <end position="584"/>
    </location>
</feature>
<dbReference type="SUPFAM" id="SSF47031">
    <property type="entry name" value="Second domain of FERM"/>
    <property type="match status" value="1"/>
</dbReference>
<reference evidence="4" key="2">
    <citation type="submission" date="2025-09" db="UniProtKB">
        <authorList>
            <consortium name="Ensembl"/>
        </authorList>
    </citation>
    <scope>IDENTIFICATION</scope>
</reference>
<protein>
    <submittedName>
        <fullName evidence="4">FERM and PDZ domain containing 1</fullName>
    </submittedName>
</protein>
<dbReference type="InterPro" id="IPR001478">
    <property type="entry name" value="PDZ"/>
</dbReference>
<reference evidence="4" key="1">
    <citation type="submission" date="2025-08" db="UniProtKB">
        <authorList>
            <consortium name="Ensembl"/>
        </authorList>
    </citation>
    <scope>IDENTIFICATION</scope>
</reference>
<dbReference type="CDD" id="cd14473">
    <property type="entry name" value="FERM_B-lobe"/>
    <property type="match status" value="1"/>
</dbReference>
<evidence type="ECO:0000313" key="5">
    <source>
        <dbReference type="Proteomes" id="UP000261540"/>
    </source>
</evidence>
<feature type="region of interest" description="Disordered" evidence="1">
    <location>
        <begin position="1044"/>
        <end position="1064"/>
    </location>
</feature>
<feature type="compositionally biased region" description="Polar residues" evidence="1">
    <location>
        <begin position="807"/>
        <end position="816"/>
    </location>
</feature>
<feature type="domain" description="FERM" evidence="2">
    <location>
        <begin position="180"/>
        <end position="494"/>
    </location>
</feature>
<evidence type="ECO:0000259" key="2">
    <source>
        <dbReference type="PROSITE" id="PS50057"/>
    </source>
</evidence>
<dbReference type="FunFam" id="2.30.29.30:FF:000066">
    <property type="entry name" value="FERM and PDZ domain-containing protein 4"/>
    <property type="match status" value="1"/>
</dbReference>
<dbReference type="Gene3D" id="1.20.80.10">
    <property type="match status" value="1"/>
</dbReference>
<dbReference type="PROSITE" id="PS50106">
    <property type="entry name" value="PDZ"/>
    <property type="match status" value="1"/>
</dbReference>
<dbReference type="SMART" id="SM00228">
    <property type="entry name" value="PDZ"/>
    <property type="match status" value="1"/>
</dbReference>
<dbReference type="InterPro" id="IPR011993">
    <property type="entry name" value="PH-like_dom_sf"/>
</dbReference>
<dbReference type="InterPro" id="IPR035963">
    <property type="entry name" value="FERM_2"/>
</dbReference>
<dbReference type="SUPFAM" id="SSF50156">
    <property type="entry name" value="PDZ domain-like"/>
    <property type="match status" value="1"/>
</dbReference>
<evidence type="ECO:0000313" key="4">
    <source>
        <dbReference type="Ensembl" id="ENSPKIP00000032956.1"/>
    </source>
</evidence>
<dbReference type="Ensembl" id="ENSPKIT00000013838.1">
    <property type="protein sequence ID" value="ENSPKIP00000032956.1"/>
    <property type="gene ID" value="ENSPKIG00000012847.1"/>
</dbReference>
<dbReference type="SUPFAM" id="SSF50729">
    <property type="entry name" value="PH domain-like"/>
    <property type="match status" value="1"/>
</dbReference>
<dbReference type="GeneTree" id="ENSGT00950000183035"/>
<sequence length="1286" mass="143939">MEEKERSLSPSRRASRVEQVVGRWLRRSRDSNSRERAAGEGKFGTPVGAVAAPIKLTVKLARDPRLDSHGFEISDQCPLLVTEVTAGGPADGRLVQGDQVLTINNIVTDDLSAEQAAEIIRESWDCVTLMVLRHTAGPKSSFMTAEKRARLRSNPVKVHFAEEVVVNGHTQGNSLLFLPNVLKVYLENGQTKAFKFEAKTTVKEIVLTLKEKLSIRSIEYFGLVLEEQYSVNKQLLLHQEEYIQQVVHKKEVHDYRCLFRVCFVPRDPLELLQEDPVAFEYLYLQSVNDVLQERFAVEMKCNTALHLAALHIHERLDSCGQTHRTSLKSITKEWGIENFISPTLLRNMSEKDLKKAIGYHLKKIRALLDPKQKVISATQARLSYLAQLGELQSYGGKCFTATILFQDRESMVNLLVGARYGISQVINQRLNIIVVLTEFTSITRVDLLPESERVSLVKIYLQDVKQITLLMESAAAKDFSCLVTGYCKLHLDPALTVFSWSSPAKMYRIPTEAGYPQDGGDLDDFSIVDSSGNVLVDFHFSIDDARVMPLREEEDGMKGNKNEEEEEVEANGSKVADEAAGDRGNEEEDETLNLCHSRSQSLENLDDDDLLTCSAGEPSSIDASHPYLLDTSILEMELDGDGIIHGLENTEQKNEAFLCFRDFSSMADSLPSPPEATDEEDERQRINLGHFSEGGLTKGDDDVERPTSSALTLDVGDLPEHPEPAQARLQVMPQDLRPAPVLQPSPSFVDSSSEDEFFDANDKFVPSAAGQETSVIRKDRAGMTRTLNLHNLSCTEQEREENERDQMSTPPATSSVVKKLRKRHFFAENYTSQVSFPVTERENQMVDEDQLGRSQETLNTLGSCTDKTTSERHMDESQVATEVTEVTEASTADVEEPSELTEEVIEMPTEESEDDPKLLKVVTENRSDTDTFCHRLCSDVERSESKMLQLCKHPDVGMCNIGSAILSREDESEDVGDHMTEVLQEPKELYRDLKPCESKQPQPLPHPYTKGMVEFMPPPVLLVSRTPQEHCGCQSYSNCFSRQTDRRNLDEEEMPDQTQGREGTCLTVPSMYPASSIPPFSRVVLPRSSSSELSPLLSPLDPADCSPPDSLQEVLNQLRGRHYRVPGGFSLLQQDLLELLTILEAEPQGRGQHHWETCVAHLSENKHLLHAEARKLMSNCQRVIRVGQGPDEMLRTLSESFHTLVQLASMCLCFSSCCQCEGSLTKVLGSLREITKAYREFSQEAELACGRKSCQDVSIKVLARQCTALTASVFCLTQLYCTLAAL</sequence>
<evidence type="ECO:0000259" key="3">
    <source>
        <dbReference type="PROSITE" id="PS50106"/>
    </source>
</evidence>
<feature type="compositionally biased region" description="Basic and acidic residues" evidence="1">
    <location>
        <begin position="552"/>
        <end position="562"/>
    </location>
</feature>
<dbReference type="Gene3D" id="2.30.29.30">
    <property type="entry name" value="Pleckstrin-homology domain (PH domain)/Phosphotyrosine-binding domain (PTB)"/>
    <property type="match status" value="1"/>
</dbReference>